<dbReference type="InterPro" id="IPR013947">
    <property type="entry name" value="Mediator_Med14"/>
</dbReference>
<dbReference type="PANTHER" id="PTHR12809:SF2">
    <property type="entry name" value="MEDIATOR OF RNA POLYMERASE II TRANSCRIPTION SUBUNIT 14"/>
    <property type="match status" value="1"/>
</dbReference>
<dbReference type="GO" id="GO:0003712">
    <property type="term" value="F:transcription coregulator activity"/>
    <property type="evidence" value="ECO:0007669"/>
    <property type="project" value="InterPro"/>
</dbReference>
<evidence type="ECO:0000256" key="1">
    <source>
        <dbReference type="SAM" id="MobiDB-lite"/>
    </source>
</evidence>
<keyword evidence="3" id="KW-1185">Reference proteome</keyword>
<dbReference type="GO" id="GO:0070847">
    <property type="term" value="C:core mediator complex"/>
    <property type="evidence" value="ECO:0007669"/>
    <property type="project" value="TreeGrafter"/>
</dbReference>
<accession>A0A0R3TRP9</accession>
<dbReference type="WBParaSite" id="HNAJ_0001027401-mRNA-1">
    <property type="protein sequence ID" value="HNAJ_0001027401-mRNA-1"/>
    <property type="gene ID" value="HNAJ_0001027401"/>
</dbReference>
<dbReference type="PANTHER" id="PTHR12809">
    <property type="entry name" value="MEDIATOR COMPLEX SUBUNIT"/>
    <property type="match status" value="1"/>
</dbReference>
<dbReference type="AlphaFoldDB" id="A0A0R3TRP9"/>
<reference evidence="4" key="1">
    <citation type="submission" date="2017-02" db="UniProtKB">
        <authorList>
            <consortium name="WormBaseParasite"/>
        </authorList>
    </citation>
    <scope>IDENTIFICATION</scope>
</reference>
<dbReference type="GO" id="GO:0016592">
    <property type="term" value="C:mediator complex"/>
    <property type="evidence" value="ECO:0007669"/>
    <property type="project" value="InterPro"/>
</dbReference>
<dbReference type="Proteomes" id="UP000278807">
    <property type="component" value="Unassembled WGS sequence"/>
</dbReference>
<dbReference type="EMBL" id="UZAE01012958">
    <property type="protein sequence ID" value="VDO07562.1"/>
    <property type="molecule type" value="Genomic_DNA"/>
</dbReference>
<gene>
    <name evidence="2" type="ORF">HNAJ_LOCUS10269</name>
</gene>
<name>A0A0R3TRP9_RODNA</name>
<feature type="region of interest" description="Disordered" evidence="1">
    <location>
        <begin position="516"/>
        <end position="560"/>
    </location>
</feature>
<evidence type="ECO:0000313" key="3">
    <source>
        <dbReference type="Proteomes" id="UP000278807"/>
    </source>
</evidence>
<dbReference type="OrthoDB" id="6250725at2759"/>
<evidence type="ECO:0000313" key="4">
    <source>
        <dbReference type="WBParaSite" id="HNAJ_0001027401-mRNA-1"/>
    </source>
</evidence>
<organism evidence="4">
    <name type="scientific">Rodentolepis nana</name>
    <name type="common">Dwarf tapeworm</name>
    <name type="synonym">Hymenolepis nana</name>
    <dbReference type="NCBI Taxonomy" id="102285"/>
    <lineage>
        <taxon>Eukaryota</taxon>
        <taxon>Metazoa</taxon>
        <taxon>Spiralia</taxon>
        <taxon>Lophotrochozoa</taxon>
        <taxon>Platyhelminthes</taxon>
        <taxon>Cestoda</taxon>
        <taxon>Eucestoda</taxon>
        <taxon>Cyclophyllidea</taxon>
        <taxon>Hymenolepididae</taxon>
        <taxon>Rodentolepis</taxon>
    </lineage>
</organism>
<feature type="compositionally biased region" description="Low complexity" evidence="1">
    <location>
        <begin position="541"/>
        <end position="560"/>
    </location>
</feature>
<reference evidence="2 3" key="2">
    <citation type="submission" date="2018-11" db="EMBL/GenBank/DDBJ databases">
        <authorList>
            <consortium name="Pathogen Informatics"/>
        </authorList>
    </citation>
    <scope>NUCLEOTIDE SEQUENCE [LARGE SCALE GENOMIC DNA]</scope>
</reference>
<evidence type="ECO:0000313" key="2">
    <source>
        <dbReference type="EMBL" id="VDO07562.1"/>
    </source>
</evidence>
<dbReference type="GO" id="GO:0006357">
    <property type="term" value="P:regulation of transcription by RNA polymerase II"/>
    <property type="evidence" value="ECO:0007669"/>
    <property type="project" value="InterPro"/>
</dbReference>
<protein>
    <submittedName>
        <fullName evidence="4">Mediator complex subunit 1</fullName>
    </submittedName>
</protein>
<dbReference type="STRING" id="102285.A0A0R3TRP9"/>
<sequence>MWAHLSLNSQNRCVLRLGLHPGPFGLKEKRDVESLPINQQQRERDLFENPHCLIREHLEFLVERQKSIILLCKCLLMLSFHLLQFLSSTSDFMVTMEALRKPTIINNISRSPIVVQSARPVRSMSLMALSCCDLNLVYRGTLCLRLTYKIPEHGDQGLVFFSDGCHNLDLGANSSPQKGGGISSEIYPVQGFVPLPAFKQFLDSMKKAFNVEEGSMPFNAFTVSQLDRIVTNSKADPEDPLAVTISPLEKYFSSSLIFHASNQVMNSLRWQISAPLDIDTGEFTAKSHPDKGIEVKVKMYIWDDPVEGNLPSWRLQLKVSSDLEKSYTSNESGEFSAKIEEFFSRRVCSVSPQASAITSFFRLMTLPFKTLYDLVSNVFAWDLDGGSSTTGTTNSSTSLRVGLVSFTSAAPEPSVVLSMPHTLIMQIILTRPNTALSSQQEIAPGTSMASQRNPRVEVLTLTYDTAKNVVAVLGPSKKPQKSRYSALEDMVNQRFRNTQACTLVQFISHLRQGGPIIQQQQQQQQQQHAPQPSQQMPPQPQTQQLQSQQMSQQMHQPMQQ</sequence>
<proteinExistence type="predicted"/>
<feature type="compositionally biased region" description="Low complexity" evidence="1">
    <location>
        <begin position="518"/>
        <end position="534"/>
    </location>
</feature>